<feature type="compositionally biased region" description="Basic residues" evidence="4">
    <location>
        <begin position="113"/>
        <end position="128"/>
    </location>
</feature>
<dbReference type="NCBIfam" id="NF001099">
    <property type="entry name" value="PRK00132.1"/>
    <property type="match status" value="1"/>
</dbReference>
<dbReference type="AlphaFoldDB" id="A0A0W8G027"/>
<dbReference type="Gene3D" id="3.30.230.10">
    <property type="match status" value="1"/>
</dbReference>
<dbReference type="GO" id="GO:0003735">
    <property type="term" value="F:structural constituent of ribosome"/>
    <property type="evidence" value="ECO:0007669"/>
    <property type="project" value="InterPro"/>
</dbReference>
<organism evidence="5">
    <name type="scientific">hydrocarbon metagenome</name>
    <dbReference type="NCBI Taxonomy" id="938273"/>
    <lineage>
        <taxon>unclassified sequences</taxon>
        <taxon>metagenomes</taxon>
        <taxon>ecological metagenomes</taxon>
    </lineage>
</organism>
<dbReference type="GO" id="GO:0022627">
    <property type="term" value="C:cytosolic small ribosomal subunit"/>
    <property type="evidence" value="ECO:0007669"/>
    <property type="project" value="TreeGrafter"/>
</dbReference>
<dbReference type="GO" id="GO:0006412">
    <property type="term" value="P:translation"/>
    <property type="evidence" value="ECO:0007669"/>
    <property type="project" value="InterPro"/>
</dbReference>
<name>A0A0W8G027_9ZZZZ</name>
<evidence type="ECO:0000256" key="1">
    <source>
        <dbReference type="ARBA" id="ARBA00005251"/>
    </source>
</evidence>
<dbReference type="GO" id="GO:0003723">
    <property type="term" value="F:RNA binding"/>
    <property type="evidence" value="ECO:0007669"/>
    <property type="project" value="TreeGrafter"/>
</dbReference>
<gene>
    <name evidence="5" type="ORF">ASZ90_003780</name>
</gene>
<comment type="caution">
    <text evidence="5">The sequence shown here is derived from an EMBL/GenBank/DDBJ whole genome shotgun (WGS) entry which is preliminary data.</text>
</comment>
<protein>
    <submittedName>
        <fullName evidence="5">Ssu ribosomal protein s9p (S16e)</fullName>
    </submittedName>
</protein>
<accession>A0A0W8G027</accession>
<dbReference type="PANTHER" id="PTHR21569">
    <property type="entry name" value="RIBOSOMAL PROTEIN S9"/>
    <property type="match status" value="1"/>
</dbReference>
<dbReference type="SUPFAM" id="SSF54211">
    <property type="entry name" value="Ribosomal protein S5 domain 2-like"/>
    <property type="match status" value="1"/>
</dbReference>
<dbReference type="HAMAP" id="MF_00532_B">
    <property type="entry name" value="Ribosomal_uS9_B"/>
    <property type="match status" value="1"/>
</dbReference>
<proteinExistence type="inferred from homology"/>
<evidence type="ECO:0000313" key="5">
    <source>
        <dbReference type="EMBL" id="KUG26377.1"/>
    </source>
</evidence>
<evidence type="ECO:0000256" key="2">
    <source>
        <dbReference type="ARBA" id="ARBA00022980"/>
    </source>
</evidence>
<keyword evidence="3" id="KW-0687">Ribonucleoprotein</keyword>
<dbReference type="Pfam" id="PF00380">
    <property type="entry name" value="Ribosomal_S9"/>
    <property type="match status" value="1"/>
</dbReference>
<sequence length="128" mass="14694">MTDKIFVGRRKNATARVFLRSGSGKVIINKREFENYFPLKINRDDVILPFKVTETSGKYDVFVNVNGGGVSGQSEAIRLGIARALESINPDFRPSMKAEGLLRRDPRMVERKKYGRPKARKRFQFSKR</sequence>
<reference evidence="5" key="1">
    <citation type="journal article" date="2015" name="Proc. Natl. Acad. Sci. U.S.A.">
        <title>Networks of energetic and metabolic interactions define dynamics in microbial communities.</title>
        <authorList>
            <person name="Embree M."/>
            <person name="Liu J.K."/>
            <person name="Al-Bassam M.M."/>
            <person name="Zengler K."/>
        </authorList>
    </citation>
    <scope>NUCLEOTIDE SEQUENCE</scope>
</reference>
<dbReference type="InterPro" id="IPR014721">
    <property type="entry name" value="Ribsml_uS5_D2-typ_fold_subgr"/>
</dbReference>
<dbReference type="InterPro" id="IPR023035">
    <property type="entry name" value="Ribosomal_uS9_bac/plastid"/>
</dbReference>
<dbReference type="EMBL" id="LNQE01000474">
    <property type="protein sequence ID" value="KUG26377.1"/>
    <property type="molecule type" value="Genomic_DNA"/>
</dbReference>
<evidence type="ECO:0000256" key="4">
    <source>
        <dbReference type="SAM" id="MobiDB-lite"/>
    </source>
</evidence>
<dbReference type="InterPro" id="IPR020574">
    <property type="entry name" value="Ribosomal_uS9_CS"/>
</dbReference>
<dbReference type="InterPro" id="IPR000754">
    <property type="entry name" value="Ribosomal_uS9"/>
</dbReference>
<dbReference type="PANTHER" id="PTHR21569:SF1">
    <property type="entry name" value="SMALL RIBOSOMAL SUBUNIT PROTEIN US9M"/>
    <property type="match status" value="1"/>
</dbReference>
<dbReference type="PROSITE" id="PS00360">
    <property type="entry name" value="RIBOSOMAL_S9"/>
    <property type="match status" value="1"/>
</dbReference>
<keyword evidence="2 5" id="KW-0689">Ribosomal protein</keyword>
<dbReference type="InterPro" id="IPR020568">
    <property type="entry name" value="Ribosomal_Su5_D2-typ_SF"/>
</dbReference>
<evidence type="ECO:0000256" key="3">
    <source>
        <dbReference type="ARBA" id="ARBA00023274"/>
    </source>
</evidence>
<feature type="region of interest" description="Disordered" evidence="4">
    <location>
        <begin position="107"/>
        <end position="128"/>
    </location>
</feature>
<dbReference type="FunFam" id="3.30.230.10:FF:000001">
    <property type="entry name" value="30S ribosomal protein S9"/>
    <property type="match status" value="1"/>
</dbReference>
<comment type="similarity">
    <text evidence="1">Belongs to the universal ribosomal protein uS9 family.</text>
</comment>